<evidence type="ECO:0000256" key="3">
    <source>
        <dbReference type="ARBA" id="ARBA00023204"/>
    </source>
</evidence>
<dbReference type="GO" id="GO:0016829">
    <property type="term" value="F:lyase activity"/>
    <property type="evidence" value="ECO:0007669"/>
    <property type="project" value="UniProtKB-KW"/>
</dbReference>
<evidence type="ECO:0000256" key="4">
    <source>
        <dbReference type="ARBA" id="ARBA00023295"/>
    </source>
</evidence>
<accession>A0ABT7K4L2</accession>
<evidence type="ECO:0000256" key="1">
    <source>
        <dbReference type="ARBA" id="ARBA00022763"/>
    </source>
</evidence>
<keyword evidence="7" id="KW-1185">Reference proteome</keyword>
<dbReference type="SUPFAM" id="SSF48150">
    <property type="entry name" value="DNA-glycosylase"/>
    <property type="match status" value="1"/>
</dbReference>
<keyword evidence="2" id="KW-0378">Hydrolase</keyword>
<feature type="transmembrane region" description="Helical" evidence="5">
    <location>
        <begin position="199"/>
        <end position="221"/>
    </location>
</feature>
<keyword evidence="5" id="KW-0812">Transmembrane</keyword>
<protein>
    <submittedName>
        <fullName evidence="6">DNA lyase</fullName>
    </submittedName>
</protein>
<keyword evidence="5" id="KW-0472">Membrane</keyword>
<name>A0ABT7K4L2_9HYPH</name>
<gene>
    <name evidence="6" type="ORF">PY649_29745</name>
</gene>
<comment type="caution">
    <text evidence="6">The sequence shown here is derived from an EMBL/GenBank/DDBJ whole genome shotgun (WGS) entry which is preliminary data.</text>
</comment>
<dbReference type="Proteomes" id="UP001172645">
    <property type="component" value="Unassembled WGS sequence"/>
</dbReference>
<evidence type="ECO:0000256" key="5">
    <source>
        <dbReference type="SAM" id="Phobius"/>
    </source>
</evidence>
<dbReference type="Gene3D" id="1.10.340.30">
    <property type="entry name" value="Hypothetical protein, domain 2"/>
    <property type="match status" value="1"/>
</dbReference>
<dbReference type="InterPro" id="IPR011257">
    <property type="entry name" value="DNA_glycosylase"/>
</dbReference>
<keyword evidence="3" id="KW-0234">DNA repair</keyword>
<evidence type="ECO:0000313" key="6">
    <source>
        <dbReference type="EMBL" id="MDL2403082.1"/>
    </source>
</evidence>
<organism evidence="6 7">
    <name type="scientific">Rhizobium mayense</name>
    <dbReference type="NCBI Taxonomy" id="1312184"/>
    <lineage>
        <taxon>Bacteria</taxon>
        <taxon>Pseudomonadati</taxon>
        <taxon>Pseudomonadota</taxon>
        <taxon>Alphaproteobacteria</taxon>
        <taxon>Hyphomicrobiales</taxon>
        <taxon>Rhizobiaceae</taxon>
        <taxon>Rhizobium/Agrobacterium group</taxon>
        <taxon>Rhizobium</taxon>
    </lineage>
</organism>
<dbReference type="EMBL" id="JARFYM010000038">
    <property type="protein sequence ID" value="MDL2403082.1"/>
    <property type="molecule type" value="Genomic_DNA"/>
</dbReference>
<dbReference type="InterPro" id="IPR012092">
    <property type="entry name" value="DNA_glyclase/AP_lyase_Ogg"/>
</dbReference>
<dbReference type="Pfam" id="PF22175">
    <property type="entry name" value="Ogg-HhH"/>
    <property type="match status" value="1"/>
</dbReference>
<keyword evidence="6" id="KW-0456">Lyase</keyword>
<keyword evidence="5" id="KW-1133">Transmembrane helix</keyword>
<proteinExistence type="predicted"/>
<evidence type="ECO:0000256" key="2">
    <source>
        <dbReference type="ARBA" id="ARBA00022801"/>
    </source>
</evidence>
<sequence length="228" mass="25165">MTHAGRLEQAVVCIYPEIQRRVASSEAKTSETVLWKELSCCILSSQVKYPLAVAAAELLEEKGHLLGRAPVCVDTLENTLRSTLMVGDRHQRYRFPQAKAQQLASTHRAVHAKAQGLSGLLEGFLDAADARRWFVAHAAGMGPKQASMFLRNTGITYGLAVLDRHVLDYMSEIGLGSKDSSGLSNLNGYSRREEILKNYASGLGMAVGLMDWAIWIVMRVFKRQEICA</sequence>
<dbReference type="RefSeq" id="WP_285872497.1">
    <property type="nucleotide sequence ID" value="NZ_JARFYM010000038.1"/>
</dbReference>
<keyword evidence="4" id="KW-0326">Glycosidase</keyword>
<reference evidence="6" key="1">
    <citation type="submission" date="2023-06" db="EMBL/GenBank/DDBJ databases">
        <title>Phylogenetic Diversity of Rhizobium strains.</title>
        <authorList>
            <person name="Moura F.T."/>
            <person name="Helene L.C.F."/>
            <person name="Hungria M."/>
        </authorList>
    </citation>
    <scope>NUCLEOTIDE SEQUENCE</scope>
    <source>
        <strain evidence="6">CCGE526</strain>
    </source>
</reference>
<keyword evidence="1" id="KW-0227">DNA damage</keyword>
<evidence type="ECO:0000313" key="7">
    <source>
        <dbReference type="Proteomes" id="UP001172645"/>
    </source>
</evidence>